<dbReference type="Gene3D" id="3.40.50.150">
    <property type="entry name" value="Vaccinia Virus protein VP39"/>
    <property type="match status" value="1"/>
</dbReference>
<dbReference type="SUPFAM" id="SSF46785">
    <property type="entry name" value="Winged helix' DNA-binding domain"/>
    <property type="match status" value="1"/>
</dbReference>
<dbReference type="PANTHER" id="PTHR43712">
    <property type="entry name" value="PUTATIVE (AFU_ORTHOLOGUE AFUA_4G14580)-RELATED"/>
    <property type="match status" value="1"/>
</dbReference>
<dbReference type="Pfam" id="PF08100">
    <property type="entry name" value="Dimerisation"/>
    <property type="match status" value="1"/>
</dbReference>
<accession>A0ABR4AIE1</accession>
<dbReference type="InterPro" id="IPR001077">
    <property type="entry name" value="COMT_C"/>
</dbReference>
<evidence type="ECO:0000313" key="7">
    <source>
        <dbReference type="Proteomes" id="UP001590950"/>
    </source>
</evidence>
<sequence length="405" mass="46211">MESEQLQSVRSAAKYSQKTVTEYFEKPNDRATRLSALRDARRLVNELQDRDDALFTQFENVFAAHALRFIMAIGVFEKIPQAGSITATQLAADVGSQRYLIVRIMRMLVAVGMFEEVHQDEYMHTRNSKSLLLPGYGDMFQVVADGALYSFSRLAEYFESRPLESPSSPTHNPFSWAFNMEGQDWAAITARTPENLERFNRSMNARWASFPVLGSYPFDTELSSLSAAAVEHDRVFIVDIGGGNGGAMKEIREAYPALKGKIIVQDLARVVDNVPPCSLPPELNIRHQVHDFWTPQPIRNATVFYMKRILHDWPDDLCKKLMRHVVDAMAPDSRLLIGDTVMPDRVQREDLYCYWMDMTMLTFAGKERSETDWRKLFESVGLNLVNVWKAPVGTFNMMEGRLKST</sequence>
<evidence type="ECO:0000256" key="3">
    <source>
        <dbReference type="ARBA" id="ARBA00022691"/>
    </source>
</evidence>
<dbReference type="PROSITE" id="PS51683">
    <property type="entry name" value="SAM_OMT_II"/>
    <property type="match status" value="1"/>
</dbReference>
<reference evidence="6 7" key="1">
    <citation type="submission" date="2024-09" db="EMBL/GenBank/DDBJ databases">
        <title>Rethinking Asexuality: The Enigmatic Case of Functional Sexual Genes in Lepraria (Stereocaulaceae).</title>
        <authorList>
            <person name="Doellman M."/>
            <person name="Sun Y."/>
            <person name="Barcenas-Pena A."/>
            <person name="Lumbsch H.T."/>
            <person name="Grewe F."/>
        </authorList>
    </citation>
    <scope>NUCLEOTIDE SEQUENCE [LARGE SCALE GENOMIC DNA]</scope>
    <source>
        <strain evidence="6 7">Mercado 3170</strain>
    </source>
</reference>
<evidence type="ECO:0008006" key="8">
    <source>
        <dbReference type="Google" id="ProtNLM"/>
    </source>
</evidence>
<keyword evidence="7" id="KW-1185">Reference proteome</keyword>
<dbReference type="InterPro" id="IPR036388">
    <property type="entry name" value="WH-like_DNA-bd_sf"/>
</dbReference>
<dbReference type="InterPro" id="IPR036390">
    <property type="entry name" value="WH_DNA-bd_sf"/>
</dbReference>
<dbReference type="SUPFAM" id="SSF53335">
    <property type="entry name" value="S-adenosyl-L-methionine-dependent methyltransferases"/>
    <property type="match status" value="1"/>
</dbReference>
<dbReference type="Proteomes" id="UP001590950">
    <property type="component" value="Unassembled WGS sequence"/>
</dbReference>
<comment type="caution">
    <text evidence="6">The sequence shown here is derived from an EMBL/GenBank/DDBJ whole genome shotgun (WGS) entry which is preliminary data.</text>
</comment>
<evidence type="ECO:0000259" key="4">
    <source>
        <dbReference type="Pfam" id="PF00891"/>
    </source>
</evidence>
<dbReference type="InterPro" id="IPR029063">
    <property type="entry name" value="SAM-dependent_MTases_sf"/>
</dbReference>
<feature type="domain" description="O-methyltransferase C-terminal" evidence="4">
    <location>
        <begin position="236"/>
        <end position="381"/>
    </location>
</feature>
<keyword evidence="1" id="KW-0489">Methyltransferase</keyword>
<evidence type="ECO:0000259" key="5">
    <source>
        <dbReference type="Pfam" id="PF08100"/>
    </source>
</evidence>
<evidence type="ECO:0000313" key="6">
    <source>
        <dbReference type="EMBL" id="KAL2045547.1"/>
    </source>
</evidence>
<proteinExistence type="predicted"/>
<keyword evidence="2" id="KW-0808">Transferase</keyword>
<dbReference type="InterPro" id="IPR012967">
    <property type="entry name" value="COMT_dimerisation"/>
</dbReference>
<dbReference type="InterPro" id="IPR016461">
    <property type="entry name" value="COMT-like"/>
</dbReference>
<keyword evidence="3" id="KW-0949">S-adenosyl-L-methionine</keyword>
<dbReference type="PANTHER" id="PTHR43712:SF1">
    <property type="entry name" value="HYPOTHETICAL O-METHYLTRANSFERASE (EUROFUNG)-RELATED"/>
    <property type="match status" value="1"/>
</dbReference>
<dbReference type="EMBL" id="JBEFKJ010000006">
    <property type="protein sequence ID" value="KAL2045547.1"/>
    <property type="molecule type" value="Genomic_DNA"/>
</dbReference>
<evidence type="ECO:0000256" key="1">
    <source>
        <dbReference type="ARBA" id="ARBA00022603"/>
    </source>
</evidence>
<feature type="domain" description="O-methyltransferase dimerisation" evidence="5">
    <location>
        <begin position="63"/>
        <end position="132"/>
    </location>
</feature>
<name>A0ABR4AIE1_9LECA</name>
<organism evidence="6 7">
    <name type="scientific">Stereocaulon virgatum</name>
    <dbReference type="NCBI Taxonomy" id="373712"/>
    <lineage>
        <taxon>Eukaryota</taxon>
        <taxon>Fungi</taxon>
        <taxon>Dikarya</taxon>
        <taxon>Ascomycota</taxon>
        <taxon>Pezizomycotina</taxon>
        <taxon>Lecanoromycetes</taxon>
        <taxon>OSLEUM clade</taxon>
        <taxon>Lecanoromycetidae</taxon>
        <taxon>Lecanorales</taxon>
        <taxon>Lecanorineae</taxon>
        <taxon>Stereocaulaceae</taxon>
        <taxon>Stereocaulon</taxon>
    </lineage>
</organism>
<protein>
    <recommendedName>
        <fullName evidence="8">O-methyltransferase</fullName>
    </recommendedName>
</protein>
<dbReference type="Gene3D" id="1.10.10.10">
    <property type="entry name" value="Winged helix-like DNA-binding domain superfamily/Winged helix DNA-binding domain"/>
    <property type="match status" value="1"/>
</dbReference>
<gene>
    <name evidence="6" type="ORF">N7G274_001975</name>
</gene>
<dbReference type="PIRSF" id="PIRSF005739">
    <property type="entry name" value="O-mtase"/>
    <property type="match status" value="1"/>
</dbReference>
<evidence type="ECO:0000256" key="2">
    <source>
        <dbReference type="ARBA" id="ARBA00022679"/>
    </source>
</evidence>
<dbReference type="Pfam" id="PF00891">
    <property type="entry name" value="Methyltransf_2"/>
    <property type="match status" value="1"/>
</dbReference>